<accession>A0A0F8ZG06</accession>
<proteinExistence type="predicted"/>
<evidence type="ECO:0000313" key="1">
    <source>
        <dbReference type="EMBL" id="KKK92698.1"/>
    </source>
</evidence>
<protein>
    <submittedName>
        <fullName evidence="1">Uncharacterized protein</fullName>
    </submittedName>
</protein>
<feature type="non-terminal residue" evidence="1">
    <location>
        <position position="159"/>
    </location>
</feature>
<name>A0A0F8ZG06_9ZZZZ</name>
<dbReference type="AlphaFoldDB" id="A0A0F8ZG06"/>
<organism evidence="1">
    <name type="scientific">marine sediment metagenome</name>
    <dbReference type="NCBI Taxonomy" id="412755"/>
    <lineage>
        <taxon>unclassified sequences</taxon>
        <taxon>metagenomes</taxon>
        <taxon>ecological metagenomes</taxon>
    </lineage>
</organism>
<comment type="caution">
    <text evidence="1">The sequence shown here is derived from an EMBL/GenBank/DDBJ whole genome shotgun (WGS) entry which is preliminary data.</text>
</comment>
<reference evidence="1" key="1">
    <citation type="journal article" date="2015" name="Nature">
        <title>Complex archaea that bridge the gap between prokaryotes and eukaryotes.</title>
        <authorList>
            <person name="Spang A."/>
            <person name="Saw J.H."/>
            <person name="Jorgensen S.L."/>
            <person name="Zaremba-Niedzwiedzka K."/>
            <person name="Martijn J."/>
            <person name="Lind A.E."/>
            <person name="van Eijk R."/>
            <person name="Schleper C."/>
            <person name="Guy L."/>
            <person name="Ettema T.J."/>
        </authorList>
    </citation>
    <scope>NUCLEOTIDE SEQUENCE</scope>
</reference>
<dbReference type="EMBL" id="LAZR01048101">
    <property type="protein sequence ID" value="KKK92698.1"/>
    <property type="molecule type" value="Genomic_DNA"/>
</dbReference>
<gene>
    <name evidence="1" type="ORF">LCGC14_2700320</name>
</gene>
<sequence>MAGRQSIFNIKDFRGGYATSLTPELMADNEMLQANNCLWRGGLKKRGGISRYASLSNANASMRGFIRVYEEKAEDWYTIYAVDDGSTVEFQVAKSSITLATVVAASLTASTTSTAPFTTSKDVEFDTLGGKVIAVNGTDRPVALFPSGSGTFYLRDLDR</sequence>